<keyword evidence="2" id="KW-1185">Reference proteome</keyword>
<dbReference type="RefSeq" id="WP_323325726.1">
    <property type="nucleotide sequence ID" value="NZ_JAYGIL010000003.1"/>
</dbReference>
<dbReference type="EMBL" id="JAYGIL010000003">
    <property type="protein sequence ID" value="MEA5401784.1"/>
    <property type="molecule type" value="Genomic_DNA"/>
</dbReference>
<evidence type="ECO:0000313" key="2">
    <source>
        <dbReference type="Proteomes" id="UP001303899"/>
    </source>
</evidence>
<sequence>MKIENIEQLKVEKLRLENDILIAKGKLTEDIKMLQAEIQPVRQMVDVSKNLFVESNRNSSLVNIGLDLGVDMLLRNTLLRNSSWLVRLAVPFFAKNLLSNYVDKNKDEMVNQSVAWFNEKTKPENTLQVQLPKAKQGLLEKSLLWVKKVTSEKPTEMIEHSGSQPKLSIST</sequence>
<gene>
    <name evidence="1" type="ORF">VB776_02580</name>
</gene>
<evidence type="ECO:0000313" key="1">
    <source>
        <dbReference type="EMBL" id="MEA5401784.1"/>
    </source>
</evidence>
<organism evidence="1 2">
    <name type="scientific">Arcicella gelida</name>
    <dbReference type="NCBI Taxonomy" id="2984195"/>
    <lineage>
        <taxon>Bacteria</taxon>
        <taxon>Pseudomonadati</taxon>
        <taxon>Bacteroidota</taxon>
        <taxon>Cytophagia</taxon>
        <taxon>Cytophagales</taxon>
        <taxon>Flectobacillaceae</taxon>
        <taxon>Arcicella</taxon>
    </lineage>
</organism>
<name>A0ABU5S043_9BACT</name>
<comment type="caution">
    <text evidence="1">The sequence shown here is derived from an EMBL/GenBank/DDBJ whole genome shotgun (WGS) entry which is preliminary data.</text>
</comment>
<accession>A0ABU5S043</accession>
<proteinExistence type="predicted"/>
<reference evidence="1 2" key="1">
    <citation type="submission" date="2023-12" db="EMBL/GenBank/DDBJ databases">
        <title>Novel species of the genus Arcicella isolated from rivers.</title>
        <authorList>
            <person name="Lu H."/>
        </authorList>
    </citation>
    <scope>NUCLEOTIDE SEQUENCE [LARGE SCALE GENOMIC DNA]</scope>
    <source>
        <strain evidence="1 2">DC2W</strain>
    </source>
</reference>
<protein>
    <submittedName>
        <fullName evidence="1">Uncharacterized protein</fullName>
    </submittedName>
</protein>
<dbReference type="Proteomes" id="UP001303899">
    <property type="component" value="Unassembled WGS sequence"/>
</dbReference>